<dbReference type="PROSITE" id="PS50238">
    <property type="entry name" value="RHOGAP"/>
    <property type="match status" value="1"/>
</dbReference>
<dbReference type="GO" id="GO:0007165">
    <property type="term" value="P:signal transduction"/>
    <property type="evidence" value="ECO:0007669"/>
    <property type="project" value="InterPro"/>
</dbReference>
<protein>
    <recommendedName>
        <fullName evidence="1">Rho-GAP domain-containing protein</fullName>
    </recommendedName>
</protein>
<evidence type="ECO:0000313" key="2">
    <source>
        <dbReference type="EMBL" id="ESO94869.1"/>
    </source>
</evidence>
<dbReference type="Pfam" id="PF00620">
    <property type="entry name" value="RhoGAP"/>
    <property type="match status" value="1"/>
</dbReference>
<reference evidence="2 3" key="1">
    <citation type="journal article" date="2013" name="Nature">
        <title>Insights into bilaterian evolution from three spiralian genomes.</title>
        <authorList>
            <person name="Simakov O."/>
            <person name="Marletaz F."/>
            <person name="Cho S.J."/>
            <person name="Edsinger-Gonzales E."/>
            <person name="Havlak P."/>
            <person name="Hellsten U."/>
            <person name="Kuo D.H."/>
            <person name="Larsson T."/>
            <person name="Lv J."/>
            <person name="Arendt D."/>
            <person name="Savage R."/>
            <person name="Osoegawa K."/>
            <person name="de Jong P."/>
            <person name="Grimwood J."/>
            <person name="Chapman J.A."/>
            <person name="Shapiro H."/>
            <person name="Aerts A."/>
            <person name="Otillar R.P."/>
            <person name="Terry A.Y."/>
            <person name="Boore J.L."/>
            <person name="Grigoriev I.V."/>
            <person name="Lindberg D.R."/>
            <person name="Seaver E.C."/>
            <person name="Weisblat D.A."/>
            <person name="Putnam N.H."/>
            <person name="Rokhsar D.S."/>
        </authorList>
    </citation>
    <scope>NUCLEOTIDE SEQUENCE [LARGE SCALE GENOMIC DNA]</scope>
</reference>
<gene>
    <name evidence="2" type="ORF">LOTGIDRAFT_66109</name>
</gene>
<dbReference type="STRING" id="225164.V4C0C5"/>
<feature type="non-terminal residue" evidence="2">
    <location>
        <position position="184"/>
    </location>
</feature>
<dbReference type="HOGENOM" id="CLU_015883_4_0_1"/>
<dbReference type="SUPFAM" id="SSF48350">
    <property type="entry name" value="GTPase activation domain, GAP"/>
    <property type="match status" value="1"/>
</dbReference>
<feature type="domain" description="Rho-GAP" evidence="1">
    <location>
        <begin position="1"/>
        <end position="172"/>
    </location>
</feature>
<dbReference type="SMART" id="SM00324">
    <property type="entry name" value="RhoGAP"/>
    <property type="match status" value="1"/>
</dbReference>
<evidence type="ECO:0000313" key="3">
    <source>
        <dbReference type="Proteomes" id="UP000030746"/>
    </source>
</evidence>
<dbReference type="GeneID" id="20251762"/>
<dbReference type="PANTHER" id="PTHR23179">
    <property type="entry name" value="T-CELL ACTIVATION RHO GTPASE ACTIVATING PROTEIN-RELATED"/>
    <property type="match status" value="1"/>
</dbReference>
<feature type="non-terminal residue" evidence="2">
    <location>
        <position position="1"/>
    </location>
</feature>
<evidence type="ECO:0000259" key="1">
    <source>
        <dbReference type="PROSITE" id="PS50238"/>
    </source>
</evidence>
<sequence length="184" mass="20734">FQSMLEILFREGAYTTGILRKSANMKVCKEIKKHIDESDSISLEDHQVLAIGSVLKDYLRSIPKSLLLEDMYDDWMEAEKLEEKTDQIKKIKELLTTKLPTCHLTLLKYVMCVLHHIDENSTENKMSASNLAVCIAPSLLSSKNKNANMNPQSVNSAIKVVQLMIENCSDIFGENVVHLFGSSS</sequence>
<dbReference type="PANTHER" id="PTHR23179:SF3">
    <property type="entry name" value="RHO GTPASE-ACTIVATING PROTEIN 20"/>
    <property type="match status" value="1"/>
</dbReference>
<dbReference type="InterPro" id="IPR000198">
    <property type="entry name" value="RhoGAP_dom"/>
</dbReference>
<dbReference type="EMBL" id="KB201750">
    <property type="protein sequence ID" value="ESO94869.1"/>
    <property type="molecule type" value="Genomic_DNA"/>
</dbReference>
<dbReference type="InterPro" id="IPR008936">
    <property type="entry name" value="Rho_GTPase_activation_prot"/>
</dbReference>
<dbReference type="OrthoDB" id="9994905at2759"/>
<proteinExistence type="predicted"/>
<keyword evidence="3" id="KW-1185">Reference proteome</keyword>
<dbReference type="Proteomes" id="UP000030746">
    <property type="component" value="Unassembled WGS sequence"/>
</dbReference>
<dbReference type="RefSeq" id="XP_009054444.1">
    <property type="nucleotide sequence ID" value="XM_009056196.1"/>
</dbReference>
<dbReference type="AlphaFoldDB" id="V4C0C5"/>
<organism evidence="2 3">
    <name type="scientific">Lottia gigantea</name>
    <name type="common">Giant owl limpet</name>
    <dbReference type="NCBI Taxonomy" id="225164"/>
    <lineage>
        <taxon>Eukaryota</taxon>
        <taxon>Metazoa</taxon>
        <taxon>Spiralia</taxon>
        <taxon>Lophotrochozoa</taxon>
        <taxon>Mollusca</taxon>
        <taxon>Gastropoda</taxon>
        <taxon>Patellogastropoda</taxon>
        <taxon>Lottioidea</taxon>
        <taxon>Lottiidae</taxon>
        <taxon>Lottia</taxon>
    </lineage>
</organism>
<dbReference type="OMA" id="MDPHSHL"/>
<dbReference type="Gene3D" id="1.10.555.10">
    <property type="entry name" value="Rho GTPase activation protein"/>
    <property type="match status" value="1"/>
</dbReference>
<dbReference type="GO" id="GO:0005096">
    <property type="term" value="F:GTPase activator activity"/>
    <property type="evidence" value="ECO:0007669"/>
    <property type="project" value="TreeGrafter"/>
</dbReference>
<dbReference type="KEGG" id="lgi:LOTGIDRAFT_66109"/>
<accession>V4C0C5</accession>
<name>V4C0C5_LOTGI</name>
<dbReference type="CTD" id="20251762"/>